<dbReference type="EMBL" id="JBHRTA010000056">
    <property type="protein sequence ID" value="MFC3199541.1"/>
    <property type="molecule type" value="Genomic_DNA"/>
</dbReference>
<dbReference type="SUPFAM" id="SSF52151">
    <property type="entry name" value="FabD/lysophospholipase-like"/>
    <property type="match status" value="1"/>
</dbReference>
<name>A0ABV7JRZ0_9SPHI</name>
<protein>
    <submittedName>
        <fullName evidence="4">Patatin-like phospholipase family protein</fullName>
    </submittedName>
</protein>
<feature type="domain" description="PNPLA" evidence="3">
    <location>
        <begin position="21"/>
        <end position="285"/>
    </location>
</feature>
<evidence type="ECO:0000256" key="2">
    <source>
        <dbReference type="SAM" id="Phobius"/>
    </source>
</evidence>
<gene>
    <name evidence="4" type="ORF">ACFOET_18135</name>
</gene>
<dbReference type="Pfam" id="PF01734">
    <property type="entry name" value="Patatin"/>
    <property type="match status" value="1"/>
</dbReference>
<dbReference type="Gene3D" id="3.40.1090.10">
    <property type="entry name" value="Cytosolic phospholipase A2 catalytic domain"/>
    <property type="match status" value="1"/>
</dbReference>
<dbReference type="Proteomes" id="UP001595526">
    <property type="component" value="Unassembled WGS sequence"/>
</dbReference>
<sequence length="623" mass="71938">MTKKNTVSDLPQHNPFQSIALAFSGGGFRAAAFSLGALSYLEHLTLEGVPLTKHVGYISSASGGTIINLLYTSAMHKGVSFDEFYEKTKAKLNGEDLLENVLSVLNDDGYWRKTGNEKRRNLINSFAKVYDDEFFHGETMAVYATKRYVKKFEICCNATEFYRGLSFRFKTDGTKSWYQVIGNKYLRFDDTRIDCFQKLKLADVLAASSCFPMGLEPIVFPEDFTYNDDNNKVLTSQELREAVVYADYNEKEMHLSDYTSRKNIDAAHPLQIRSFGLMDGGITDNQALKSLMLADEKRRRKQKPDPFDLMIVTDVSSYFMDYYKVPDQKGEKGWRGKSIDRYVNLFQQAVRYPLRIQNGALAIAIACFAVSITFETPYARYTGLVFGGMATAVFMMMWTARKWRVTREILQQPEKFDPLKTVRTALPLQSFSDRIINKIMDYLRLTKLNVLEQMLKARITSVMSMVLDVNLKHVRRLIYELFYNDERWENRRVSNFIYELSSYNLASRSNRFNSPKRLGWKATAEDKALLCENLDNMMPIAERARTMGTTLWFDKEDRDNDQLANIIKTGQFTTCMNLLEYVISLERKKLGLEKDQLDNVLMIKAQLVRDINLFKSNPGWLFQ</sequence>
<evidence type="ECO:0000259" key="3">
    <source>
        <dbReference type="Pfam" id="PF01734"/>
    </source>
</evidence>
<dbReference type="InterPro" id="IPR016035">
    <property type="entry name" value="Acyl_Trfase/lysoPLipase"/>
</dbReference>
<evidence type="ECO:0000313" key="5">
    <source>
        <dbReference type="Proteomes" id="UP001595526"/>
    </source>
</evidence>
<dbReference type="RefSeq" id="WP_379025268.1">
    <property type="nucleotide sequence ID" value="NZ_JBHRTA010000056.1"/>
</dbReference>
<evidence type="ECO:0000256" key="1">
    <source>
        <dbReference type="ARBA" id="ARBA00023098"/>
    </source>
</evidence>
<reference evidence="5" key="1">
    <citation type="journal article" date="2019" name="Int. J. Syst. Evol. Microbiol.">
        <title>The Global Catalogue of Microorganisms (GCM) 10K type strain sequencing project: providing services to taxonomists for standard genome sequencing and annotation.</title>
        <authorList>
            <consortium name="The Broad Institute Genomics Platform"/>
            <consortium name="The Broad Institute Genome Sequencing Center for Infectious Disease"/>
            <person name="Wu L."/>
            <person name="Ma J."/>
        </authorList>
    </citation>
    <scope>NUCLEOTIDE SEQUENCE [LARGE SCALE GENOMIC DNA]</scope>
    <source>
        <strain evidence="5">KCTC 52416</strain>
    </source>
</reference>
<keyword evidence="5" id="KW-1185">Reference proteome</keyword>
<dbReference type="InterPro" id="IPR002641">
    <property type="entry name" value="PNPLA_dom"/>
</dbReference>
<feature type="transmembrane region" description="Helical" evidence="2">
    <location>
        <begin position="380"/>
        <end position="400"/>
    </location>
</feature>
<evidence type="ECO:0000313" key="4">
    <source>
        <dbReference type="EMBL" id="MFC3199541.1"/>
    </source>
</evidence>
<keyword evidence="2" id="KW-1133">Transmembrane helix</keyword>
<feature type="transmembrane region" description="Helical" evidence="2">
    <location>
        <begin position="356"/>
        <end position="374"/>
    </location>
</feature>
<keyword evidence="1" id="KW-0443">Lipid metabolism</keyword>
<proteinExistence type="predicted"/>
<keyword evidence="2" id="KW-0812">Transmembrane</keyword>
<keyword evidence="2" id="KW-0472">Membrane</keyword>
<comment type="caution">
    <text evidence="4">The sequence shown here is derived from an EMBL/GenBank/DDBJ whole genome shotgun (WGS) entry which is preliminary data.</text>
</comment>
<accession>A0ABV7JRZ0</accession>
<organism evidence="4 5">
    <name type="scientific">Parapedobacter deserti</name>
    <dbReference type="NCBI Taxonomy" id="1912957"/>
    <lineage>
        <taxon>Bacteria</taxon>
        <taxon>Pseudomonadati</taxon>
        <taxon>Bacteroidota</taxon>
        <taxon>Sphingobacteriia</taxon>
        <taxon>Sphingobacteriales</taxon>
        <taxon>Sphingobacteriaceae</taxon>
        <taxon>Parapedobacter</taxon>
    </lineage>
</organism>